<dbReference type="InterPro" id="IPR003439">
    <property type="entry name" value="ABC_transporter-like_ATP-bd"/>
</dbReference>
<evidence type="ECO:0000256" key="1">
    <source>
        <dbReference type="ARBA" id="ARBA00022448"/>
    </source>
</evidence>
<dbReference type="Pfam" id="PF00005">
    <property type="entry name" value="ABC_tran"/>
    <property type="match status" value="1"/>
</dbReference>
<dbReference type="GO" id="GO:0005886">
    <property type="term" value="C:plasma membrane"/>
    <property type="evidence" value="ECO:0007669"/>
    <property type="project" value="TreeGrafter"/>
</dbReference>
<dbReference type="PANTHER" id="PTHR24220">
    <property type="entry name" value="IMPORT ATP-BINDING PROTEIN"/>
    <property type="match status" value="1"/>
</dbReference>
<dbReference type="GO" id="GO:0016887">
    <property type="term" value="F:ATP hydrolysis activity"/>
    <property type="evidence" value="ECO:0007669"/>
    <property type="project" value="InterPro"/>
</dbReference>
<keyword evidence="3" id="KW-0067">ATP-binding</keyword>
<proteinExistence type="predicted"/>
<sequence length="228" mass="24348">MELRARELAKDFSRGRSRRTFTAVRPVDLELEAGTLTVITGRSGSGKSTLLSMLAGMLTPTAGSVMVGEENLYALGEAERSRLRNRRIGLVPQGHTALRSLTVLENVLLPAVLYGRAEPPQQRAEELLEAVGLAELREARPSELSGGELRRMAVARALLLQPRIVLADEPTAGLDGENTVAALELLREAANAGAAVLVVTHESEADRFADRAFTMGGGSLSPQADQPS</sequence>
<dbReference type="CDD" id="cd03255">
    <property type="entry name" value="ABC_MJ0796_LolCDE_FtsE"/>
    <property type="match status" value="1"/>
</dbReference>
<dbReference type="InterPro" id="IPR015854">
    <property type="entry name" value="ABC_transpr_LolD-like"/>
</dbReference>
<dbReference type="OrthoDB" id="9802264at2"/>
<feature type="domain" description="ABC transporter" evidence="4">
    <location>
        <begin position="3"/>
        <end position="228"/>
    </location>
</feature>
<dbReference type="InterPro" id="IPR017871">
    <property type="entry name" value="ABC_transporter-like_CS"/>
</dbReference>
<evidence type="ECO:0000256" key="3">
    <source>
        <dbReference type="ARBA" id="ARBA00022840"/>
    </source>
</evidence>
<keyword evidence="1" id="KW-0813">Transport</keyword>
<dbReference type="Proteomes" id="UP000184291">
    <property type="component" value="Unassembled WGS sequence"/>
</dbReference>
<accession>A0A1M4S213</accession>
<dbReference type="GO" id="GO:0022857">
    <property type="term" value="F:transmembrane transporter activity"/>
    <property type="evidence" value="ECO:0007669"/>
    <property type="project" value="TreeGrafter"/>
</dbReference>
<dbReference type="STRING" id="1892869.ACGLYG10_2514"/>
<dbReference type="PROSITE" id="PS50893">
    <property type="entry name" value="ABC_TRANSPORTER_2"/>
    <property type="match status" value="1"/>
</dbReference>
<keyword evidence="6" id="KW-1185">Reference proteome</keyword>
<dbReference type="RefSeq" id="WP_073332532.1">
    <property type="nucleotide sequence ID" value="NZ_FQTT01000013.1"/>
</dbReference>
<dbReference type="PANTHER" id="PTHR24220:SF659">
    <property type="entry name" value="TRANSPORTER, PUTATIVE-RELATED"/>
    <property type="match status" value="1"/>
</dbReference>
<keyword evidence="2" id="KW-0547">Nucleotide-binding</keyword>
<dbReference type="GO" id="GO:0005524">
    <property type="term" value="F:ATP binding"/>
    <property type="evidence" value="ECO:0007669"/>
    <property type="project" value="UniProtKB-KW"/>
</dbReference>
<dbReference type="Gene3D" id="3.40.50.300">
    <property type="entry name" value="P-loop containing nucleotide triphosphate hydrolases"/>
    <property type="match status" value="1"/>
</dbReference>
<dbReference type="SUPFAM" id="SSF52540">
    <property type="entry name" value="P-loop containing nucleoside triphosphate hydrolases"/>
    <property type="match status" value="1"/>
</dbReference>
<dbReference type="SMART" id="SM00382">
    <property type="entry name" value="AAA"/>
    <property type="match status" value="1"/>
</dbReference>
<gene>
    <name evidence="5" type="ORF">ACGLYG10_2514</name>
</gene>
<evidence type="ECO:0000313" key="6">
    <source>
        <dbReference type="Proteomes" id="UP000184291"/>
    </source>
</evidence>
<dbReference type="InterPro" id="IPR003593">
    <property type="entry name" value="AAA+_ATPase"/>
</dbReference>
<organism evidence="5 6">
    <name type="scientific">Actinomyces glycerinitolerans</name>
    <dbReference type="NCBI Taxonomy" id="1892869"/>
    <lineage>
        <taxon>Bacteria</taxon>
        <taxon>Bacillati</taxon>
        <taxon>Actinomycetota</taxon>
        <taxon>Actinomycetes</taxon>
        <taxon>Actinomycetales</taxon>
        <taxon>Actinomycetaceae</taxon>
        <taxon>Actinomyces</taxon>
    </lineage>
</organism>
<evidence type="ECO:0000259" key="4">
    <source>
        <dbReference type="PROSITE" id="PS50893"/>
    </source>
</evidence>
<protein>
    <submittedName>
        <fullName evidence="5">Abc transporter</fullName>
    </submittedName>
</protein>
<dbReference type="PROSITE" id="PS00211">
    <property type="entry name" value="ABC_TRANSPORTER_1"/>
    <property type="match status" value="1"/>
</dbReference>
<name>A0A1M4S213_9ACTO</name>
<dbReference type="AlphaFoldDB" id="A0A1M4S213"/>
<dbReference type="InterPro" id="IPR017911">
    <property type="entry name" value="MacB-like_ATP-bd"/>
</dbReference>
<evidence type="ECO:0000313" key="5">
    <source>
        <dbReference type="EMBL" id="SHE26265.1"/>
    </source>
</evidence>
<reference evidence="6" key="1">
    <citation type="submission" date="2016-09" db="EMBL/GenBank/DDBJ databases">
        <authorList>
            <person name="Strepis N."/>
        </authorList>
    </citation>
    <scope>NUCLEOTIDE SEQUENCE [LARGE SCALE GENOMIC DNA]</scope>
</reference>
<dbReference type="EMBL" id="FQTT01000013">
    <property type="protein sequence ID" value="SHE26265.1"/>
    <property type="molecule type" value="Genomic_DNA"/>
</dbReference>
<dbReference type="InterPro" id="IPR027417">
    <property type="entry name" value="P-loop_NTPase"/>
</dbReference>
<evidence type="ECO:0000256" key="2">
    <source>
        <dbReference type="ARBA" id="ARBA00022741"/>
    </source>
</evidence>